<evidence type="ECO:0000313" key="2">
    <source>
        <dbReference type="Proteomes" id="UP001159363"/>
    </source>
</evidence>
<comment type="caution">
    <text evidence="1">The sequence shown here is derived from an EMBL/GenBank/DDBJ whole genome shotgun (WGS) entry which is preliminary data.</text>
</comment>
<evidence type="ECO:0000313" key="1">
    <source>
        <dbReference type="EMBL" id="KAJ8891656.1"/>
    </source>
</evidence>
<dbReference type="Proteomes" id="UP001159363">
    <property type="component" value="Chromosome 2"/>
</dbReference>
<proteinExistence type="predicted"/>
<keyword evidence="2" id="KW-1185">Reference proteome</keyword>
<name>A0ABQ9I4R9_9NEOP</name>
<protein>
    <submittedName>
        <fullName evidence="1">Uncharacterized protein</fullName>
    </submittedName>
</protein>
<sequence>MEHDVVVEGFKNRESMGSLQFKYVIGNGDSSVYSSHVQNVSYGHSIHKVISYRVPHSKSSTTHYKYCTTLNSAEFYVSLLAKCNAGKSINLMQQGSFKRRCYVAGLQYSRGHSWELSPLKTLTGRSLGRTHAILIKRKMQHHEAVKRRRLDYPSNKQTKRHEVLAPPVQHYGPNVLELVTSQLPT</sequence>
<organism evidence="1 2">
    <name type="scientific">Dryococelus australis</name>
    <dbReference type="NCBI Taxonomy" id="614101"/>
    <lineage>
        <taxon>Eukaryota</taxon>
        <taxon>Metazoa</taxon>
        <taxon>Ecdysozoa</taxon>
        <taxon>Arthropoda</taxon>
        <taxon>Hexapoda</taxon>
        <taxon>Insecta</taxon>
        <taxon>Pterygota</taxon>
        <taxon>Neoptera</taxon>
        <taxon>Polyneoptera</taxon>
        <taxon>Phasmatodea</taxon>
        <taxon>Verophasmatodea</taxon>
        <taxon>Anareolatae</taxon>
        <taxon>Phasmatidae</taxon>
        <taxon>Eurycanthinae</taxon>
        <taxon>Dryococelus</taxon>
    </lineage>
</organism>
<reference evidence="1 2" key="1">
    <citation type="submission" date="2023-02" db="EMBL/GenBank/DDBJ databases">
        <title>LHISI_Scaffold_Assembly.</title>
        <authorList>
            <person name="Stuart O.P."/>
            <person name="Cleave R."/>
            <person name="Magrath M.J.L."/>
            <person name="Mikheyev A.S."/>
        </authorList>
    </citation>
    <scope>NUCLEOTIDE SEQUENCE [LARGE SCALE GENOMIC DNA]</scope>
    <source>
        <strain evidence="1">Daus_M_001</strain>
        <tissue evidence="1">Leg muscle</tissue>
    </source>
</reference>
<gene>
    <name evidence="1" type="ORF">PR048_004184</name>
</gene>
<dbReference type="EMBL" id="JARBHB010000002">
    <property type="protein sequence ID" value="KAJ8891656.1"/>
    <property type="molecule type" value="Genomic_DNA"/>
</dbReference>
<accession>A0ABQ9I4R9</accession>